<dbReference type="PANTHER" id="PTHR40101">
    <property type="entry name" value="CONSERVED PROTEIN"/>
    <property type="match status" value="1"/>
</dbReference>
<comment type="caution">
    <text evidence="2">The sequence shown here is derived from an EMBL/GenBank/DDBJ whole genome shotgun (WGS) entry which is preliminary data.</text>
</comment>
<reference evidence="2" key="1">
    <citation type="journal article" date="2020" name="mSystems">
        <title>Genome- and Community-Level Interaction Insights into Carbon Utilization and Element Cycling Functions of Hydrothermarchaeota in Hydrothermal Sediment.</title>
        <authorList>
            <person name="Zhou Z."/>
            <person name="Liu Y."/>
            <person name="Xu W."/>
            <person name="Pan J."/>
            <person name="Luo Z.H."/>
            <person name="Li M."/>
        </authorList>
    </citation>
    <scope>NUCLEOTIDE SEQUENCE [LARGE SCALE GENOMIC DNA]</scope>
    <source>
        <strain evidence="2">HyVt-115</strain>
    </source>
</reference>
<dbReference type="AlphaFoldDB" id="A0A7C0Y9Q6"/>
<dbReference type="PANTHER" id="PTHR40101:SF1">
    <property type="entry name" value="4FE-4S DOMAIN-CONTAINING PROTEIN"/>
    <property type="match status" value="1"/>
</dbReference>
<gene>
    <name evidence="2" type="ORF">ENF32_05455</name>
</gene>
<proteinExistence type="predicted"/>
<evidence type="ECO:0000259" key="1">
    <source>
        <dbReference type="Pfam" id="PF09918"/>
    </source>
</evidence>
<organism evidence="2">
    <name type="scientific">Thermosulfidibacter takaii</name>
    <dbReference type="NCBI Taxonomy" id="412593"/>
    <lineage>
        <taxon>Bacteria</taxon>
        <taxon>Pseudomonadati</taxon>
        <taxon>Thermosulfidibacterota</taxon>
        <taxon>Thermosulfidibacteria</taxon>
        <taxon>Thermosulfidibacterales</taxon>
        <taxon>Thermosulfidibacteraceae</taxon>
    </lineage>
</organism>
<dbReference type="EMBL" id="DQWS01000202">
    <property type="protein sequence ID" value="HDD53496.1"/>
    <property type="molecule type" value="Genomic_DNA"/>
</dbReference>
<dbReference type="InterPro" id="IPR019224">
    <property type="entry name" value="DUF2148"/>
</dbReference>
<evidence type="ECO:0000313" key="2">
    <source>
        <dbReference type="EMBL" id="HDD53496.1"/>
    </source>
</evidence>
<name>A0A7C0Y9Q6_9BACT</name>
<protein>
    <recommendedName>
        <fullName evidence="1">DUF2148 domain-containing protein</fullName>
    </recommendedName>
</protein>
<feature type="domain" description="DUF2148" evidence="1">
    <location>
        <begin position="107"/>
        <end position="172"/>
    </location>
</feature>
<dbReference type="Proteomes" id="UP000885690">
    <property type="component" value="Unassembled WGS sequence"/>
</dbReference>
<dbReference type="Pfam" id="PF09918">
    <property type="entry name" value="DUF2148"/>
    <property type="match status" value="1"/>
</dbReference>
<accession>A0A7C0Y9Q6</accession>
<sequence length="172" mass="18870">MEEAVKLVAQLMMVAARTAPKGRGEDYVVMEFLTGKRLKKLGEAMVEYGEDVKDSFYVRDGKSVLASQGVLLVGLKDAKPVGLNCGGCGFERCIRPEDVKEFHDFRAPVCMIRVLDLGIALGSAVKTASIHNVDNRIMYRVGVLARKLEMIDADIVMGIPLSVSGKSPYFDR</sequence>